<dbReference type="InParanoid" id="A0A1X7VCB6"/>
<reference evidence="2" key="1">
    <citation type="submission" date="2017-05" db="UniProtKB">
        <authorList>
            <consortium name="EnsemblMetazoa"/>
        </authorList>
    </citation>
    <scope>IDENTIFICATION</scope>
</reference>
<evidence type="ECO:0000256" key="1">
    <source>
        <dbReference type="SAM" id="Phobius"/>
    </source>
</evidence>
<keyword evidence="1" id="KW-0472">Membrane</keyword>
<sequence length="210" mass="24437">MKVEKLKPIFDGFQGCFDDKCRFFAGLYFLYRIIFVCAFSLIDVPLASLAIAQVVVMIMTAVHLKFQPYRKKFHNNIDGCLFLLLGMINILTLIRYVESISQSERNVMILTGYIQLFFVYLPIFIFIFLLCSLAIKKHCKQNYHDINSRKSFLTSFNFSNSRSLNMENSHEPSTESYVASTSYYDMDIIKNTDDTDDDVNFRDELQVLDP</sequence>
<keyword evidence="1" id="KW-1133">Transmembrane helix</keyword>
<dbReference type="EnsemblMetazoa" id="Aqu2.1.37666_001">
    <property type="protein sequence ID" value="Aqu2.1.37666_001"/>
    <property type="gene ID" value="Aqu2.1.37666"/>
</dbReference>
<proteinExistence type="predicted"/>
<accession>A0A1X7VCB6</accession>
<feature type="transmembrane region" description="Helical" evidence="1">
    <location>
        <begin position="117"/>
        <end position="135"/>
    </location>
</feature>
<keyword evidence="1" id="KW-0812">Transmembrane</keyword>
<protein>
    <recommendedName>
        <fullName evidence="3">TRP C-terminal domain-containing protein</fullName>
    </recommendedName>
</protein>
<feature type="transmembrane region" description="Helical" evidence="1">
    <location>
        <begin position="47"/>
        <end position="64"/>
    </location>
</feature>
<evidence type="ECO:0000313" key="2">
    <source>
        <dbReference type="EnsemblMetazoa" id="Aqu2.1.37666_001"/>
    </source>
</evidence>
<dbReference type="OrthoDB" id="5989148at2759"/>
<evidence type="ECO:0008006" key="3">
    <source>
        <dbReference type="Google" id="ProtNLM"/>
    </source>
</evidence>
<name>A0A1X7VCB6_AMPQE</name>
<dbReference type="AlphaFoldDB" id="A0A1X7VCB6"/>
<feature type="transmembrane region" description="Helical" evidence="1">
    <location>
        <begin position="21"/>
        <end position="41"/>
    </location>
</feature>
<feature type="transmembrane region" description="Helical" evidence="1">
    <location>
        <begin position="76"/>
        <end position="97"/>
    </location>
</feature>
<organism evidence="2">
    <name type="scientific">Amphimedon queenslandica</name>
    <name type="common">Sponge</name>
    <dbReference type="NCBI Taxonomy" id="400682"/>
    <lineage>
        <taxon>Eukaryota</taxon>
        <taxon>Metazoa</taxon>
        <taxon>Porifera</taxon>
        <taxon>Demospongiae</taxon>
        <taxon>Heteroscleromorpha</taxon>
        <taxon>Haplosclerida</taxon>
        <taxon>Niphatidae</taxon>
        <taxon>Amphimedon</taxon>
    </lineage>
</organism>